<proteinExistence type="predicted"/>
<dbReference type="Proteomes" id="UP000271162">
    <property type="component" value="Unassembled WGS sequence"/>
</dbReference>
<dbReference type="WBParaSite" id="NBR_0000831601-mRNA-1">
    <property type="protein sequence ID" value="NBR_0000831601-mRNA-1"/>
    <property type="gene ID" value="NBR_0000831601"/>
</dbReference>
<evidence type="ECO:0000313" key="2">
    <source>
        <dbReference type="Proteomes" id="UP000271162"/>
    </source>
</evidence>
<dbReference type="AlphaFoldDB" id="A0A0N4XYW9"/>
<reference evidence="1 2" key="2">
    <citation type="submission" date="2018-11" db="EMBL/GenBank/DDBJ databases">
        <authorList>
            <consortium name="Pathogen Informatics"/>
        </authorList>
    </citation>
    <scope>NUCLEOTIDE SEQUENCE [LARGE SCALE GENOMIC DNA]</scope>
</reference>
<gene>
    <name evidence="1" type="ORF">NBR_LOCUS8317</name>
</gene>
<evidence type="ECO:0000313" key="1">
    <source>
        <dbReference type="EMBL" id="VDL71906.1"/>
    </source>
</evidence>
<reference evidence="3" key="1">
    <citation type="submission" date="2017-02" db="UniProtKB">
        <authorList>
            <consortium name="WormBaseParasite"/>
        </authorList>
    </citation>
    <scope>IDENTIFICATION</scope>
</reference>
<protein>
    <submittedName>
        <fullName evidence="1 3">Uncharacterized protein</fullName>
    </submittedName>
</protein>
<keyword evidence="2" id="KW-1185">Reference proteome</keyword>
<dbReference type="EMBL" id="UYSL01019990">
    <property type="protein sequence ID" value="VDL71906.1"/>
    <property type="molecule type" value="Genomic_DNA"/>
</dbReference>
<accession>A0A0N4XYW9</accession>
<dbReference type="OMA" id="NCFDRHG"/>
<dbReference type="PANTHER" id="PTHR35017">
    <property type="entry name" value="PROTEIN CBG16223-RELATED"/>
    <property type="match status" value="1"/>
</dbReference>
<sequence>MPTSISKATATPCCVDTLLPGVCRALYNRDHKKFSARCRLDADFSFIQCCHSCHFSESFFTAKELPVSVDIYRKDAEQLLLADTSKCQDRHGIPFCENFASRQGAWSRTGFGCDHAALAKSPATVVYDADVARDSRKCQRLY</sequence>
<dbReference type="PANTHER" id="PTHR35017:SF7">
    <property type="entry name" value="SHKT DOMAIN-CONTAINING PROTEIN"/>
    <property type="match status" value="1"/>
</dbReference>
<name>A0A0N4XYW9_NIPBR</name>
<organism evidence="3">
    <name type="scientific">Nippostrongylus brasiliensis</name>
    <name type="common">Rat hookworm</name>
    <dbReference type="NCBI Taxonomy" id="27835"/>
    <lineage>
        <taxon>Eukaryota</taxon>
        <taxon>Metazoa</taxon>
        <taxon>Ecdysozoa</taxon>
        <taxon>Nematoda</taxon>
        <taxon>Chromadorea</taxon>
        <taxon>Rhabditida</taxon>
        <taxon>Rhabditina</taxon>
        <taxon>Rhabditomorpha</taxon>
        <taxon>Strongyloidea</taxon>
        <taxon>Heligmosomidae</taxon>
        <taxon>Nippostrongylus</taxon>
    </lineage>
</organism>
<evidence type="ECO:0000313" key="3">
    <source>
        <dbReference type="WBParaSite" id="NBR_0000831601-mRNA-1"/>
    </source>
</evidence>